<comment type="subcellular location">
    <subcellularLocation>
        <location evidence="1">Nucleus</location>
    </subcellularLocation>
</comment>
<evidence type="ECO:0000313" key="7">
    <source>
        <dbReference type="EMBL" id="CAD8574616.1"/>
    </source>
</evidence>
<feature type="region of interest" description="Disordered" evidence="5">
    <location>
        <begin position="164"/>
        <end position="184"/>
    </location>
</feature>
<dbReference type="AlphaFoldDB" id="A0A7S0KBE0"/>
<keyword evidence="3" id="KW-0539">Nucleus</keyword>
<evidence type="ECO:0000256" key="3">
    <source>
        <dbReference type="ARBA" id="ARBA00023242"/>
    </source>
</evidence>
<dbReference type="Pfam" id="PF15906">
    <property type="entry name" value="zf-NOSIP"/>
    <property type="match status" value="1"/>
</dbReference>
<name>A0A7S0KBE0_9STRA</name>
<feature type="domain" description="Nitric oxide synthase-interacting protein zinc-finger" evidence="6">
    <location>
        <begin position="15"/>
        <end position="73"/>
    </location>
</feature>
<keyword evidence="4" id="KW-0175">Coiled coil</keyword>
<sequence length="281" mass="31538">MTRKSKQPGGINPLTYGERKKLTEYGTQTKRLTSDAQQKFGHCCLTLQLAKDPVATASGHIYSREAIVSYLLTKNQEIKEQRAAYEKQLAEEERKKMNERDRTAADRVTSFVNRNEGAIQVSRDRHGSTLEKQLAKKIDVESNDSKKTCLKRSSYWLSQNAPDHVEEKLSAPPDRPPSPMSGRPLRLKDLISLDCKVDEDGRNFQCAVSGKTLSTQEVVAITNTKQVILKDVFDSLALPTKICPVTGQKFKKKHILLMKKMGSGFAASGKVEAKRYKHTLT</sequence>
<evidence type="ECO:0000256" key="2">
    <source>
        <dbReference type="ARBA" id="ARBA00008126"/>
    </source>
</evidence>
<reference evidence="7" key="1">
    <citation type="submission" date="2021-01" db="EMBL/GenBank/DDBJ databases">
        <authorList>
            <person name="Corre E."/>
            <person name="Pelletier E."/>
            <person name="Niang G."/>
            <person name="Scheremetjew M."/>
            <person name="Finn R."/>
            <person name="Kale V."/>
            <person name="Holt S."/>
            <person name="Cochrane G."/>
            <person name="Meng A."/>
            <person name="Brown T."/>
            <person name="Cohen L."/>
        </authorList>
    </citation>
    <scope>NUCLEOTIDE SEQUENCE</scope>
    <source>
        <strain evidence="7">B651</strain>
    </source>
</reference>
<protein>
    <recommendedName>
        <fullName evidence="6">Nitric oxide synthase-interacting protein zinc-finger domain-containing protein</fullName>
    </recommendedName>
</protein>
<evidence type="ECO:0000256" key="4">
    <source>
        <dbReference type="SAM" id="Coils"/>
    </source>
</evidence>
<feature type="coiled-coil region" evidence="4">
    <location>
        <begin position="75"/>
        <end position="102"/>
    </location>
</feature>
<dbReference type="InterPro" id="IPR016818">
    <property type="entry name" value="NOSIP"/>
</dbReference>
<dbReference type="PANTHER" id="PTHR13063:SF10">
    <property type="entry name" value="NITRIC OXIDE SYNTHASE-INTERACTING PROTEIN"/>
    <property type="match status" value="1"/>
</dbReference>
<dbReference type="InterPro" id="IPR013083">
    <property type="entry name" value="Znf_RING/FYVE/PHD"/>
</dbReference>
<accession>A0A7S0KBE0</accession>
<evidence type="ECO:0000259" key="6">
    <source>
        <dbReference type="Pfam" id="PF15906"/>
    </source>
</evidence>
<dbReference type="GO" id="GO:0061630">
    <property type="term" value="F:ubiquitin protein ligase activity"/>
    <property type="evidence" value="ECO:0007669"/>
    <property type="project" value="InterPro"/>
</dbReference>
<organism evidence="7">
    <name type="scientific">Leptocylindrus aporus</name>
    <dbReference type="NCBI Taxonomy" id="1398097"/>
    <lineage>
        <taxon>Eukaryota</taxon>
        <taxon>Sar</taxon>
        <taxon>Stramenopiles</taxon>
        <taxon>Ochrophyta</taxon>
        <taxon>Bacillariophyta</taxon>
        <taxon>Coscinodiscophyceae</taxon>
        <taxon>Chaetocerotophycidae</taxon>
        <taxon>Leptocylindrales</taxon>
        <taxon>Leptocylindraceae</taxon>
        <taxon>Leptocylindrus</taxon>
    </lineage>
</organism>
<dbReference type="InterPro" id="IPR031790">
    <property type="entry name" value="Znf-NOSIP"/>
</dbReference>
<dbReference type="PANTHER" id="PTHR13063">
    <property type="entry name" value="ENOS INTERACTING PROTEIN"/>
    <property type="match status" value="1"/>
</dbReference>
<evidence type="ECO:0000256" key="1">
    <source>
        <dbReference type="ARBA" id="ARBA00004123"/>
    </source>
</evidence>
<evidence type="ECO:0000256" key="5">
    <source>
        <dbReference type="SAM" id="MobiDB-lite"/>
    </source>
</evidence>
<dbReference type="Gene3D" id="3.30.40.10">
    <property type="entry name" value="Zinc/RING finger domain, C3HC4 (zinc finger)"/>
    <property type="match status" value="1"/>
</dbReference>
<gene>
    <name evidence="7" type="ORF">LDAN0322_LOCUS761</name>
</gene>
<dbReference type="EMBL" id="HBEU01001132">
    <property type="protein sequence ID" value="CAD8574616.1"/>
    <property type="molecule type" value="Transcribed_RNA"/>
</dbReference>
<proteinExistence type="inferred from homology"/>
<dbReference type="GO" id="GO:0005634">
    <property type="term" value="C:nucleus"/>
    <property type="evidence" value="ECO:0007669"/>
    <property type="project" value="UniProtKB-SubCell"/>
</dbReference>
<comment type="similarity">
    <text evidence="2">Belongs to the NOSIP family.</text>
</comment>
<dbReference type="SUPFAM" id="SSF57850">
    <property type="entry name" value="RING/U-box"/>
    <property type="match status" value="1"/>
</dbReference>